<sequence length="467" mass="53459">MEKKGKNILLFAGITLMFMFCIINFVYADEEKCPALSNYIEHTYFIHDEMENNFVEFDISASKQIVPIYIYIDKPFVQQMFVINLTQKENGMYFDHVKLNLKGTAVSEIYLNVPGIHTLLITTDAHYYREDISDLCVLQNPYPFSWDDISENNMEFMKFLKDELKINLAENVKIKKSDNEINITDGENSLKLNKKENGVTLKITGGETYKYILKEENGKINLYPYPCNALPHPCSKSDRILLPIKVVSKDTHYGIIYKFTGLKNINESISYLEKPIVFGNFTEEYNWKLFLLSNSSALNLNDKYTKKLMENAIENATEITKTFTSAVVVEGTVYDKDANPVKCAELGVYLAGIEANVIHIMTITDNEGKFKIYYKPAGKYIYRLARIYLYDPNTGSAYVYDKLTDSVDMSAPPKEYPQAKEFPFPVTETLIIGLLIGSILVLFGTGYTDKIINAIRGKKKEEHKSTH</sequence>
<keyword evidence="1" id="KW-0812">Transmembrane</keyword>
<protein>
    <submittedName>
        <fullName evidence="2">Uncharacterized protein</fullName>
    </submittedName>
</protein>
<gene>
    <name evidence="2" type="ORF">MSIBF_A2040001</name>
</gene>
<evidence type="ECO:0000313" key="2">
    <source>
        <dbReference type="EMBL" id="CEG12220.1"/>
    </source>
</evidence>
<evidence type="ECO:0000256" key="1">
    <source>
        <dbReference type="SAM" id="Phobius"/>
    </source>
</evidence>
<proteinExistence type="predicted"/>
<dbReference type="AlphaFoldDB" id="A0A098EB24"/>
<feature type="transmembrane region" description="Helical" evidence="1">
    <location>
        <begin position="430"/>
        <end position="448"/>
    </location>
</feature>
<organism evidence="2">
    <name type="scientific">groundwater metagenome</name>
    <dbReference type="NCBI Taxonomy" id="717931"/>
    <lineage>
        <taxon>unclassified sequences</taxon>
        <taxon>metagenomes</taxon>
        <taxon>ecological metagenomes</taxon>
    </lineage>
</organism>
<accession>A0A098EB24</accession>
<keyword evidence="1" id="KW-0472">Membrane</keyword>
<reference evidence="2" key="1">
    <citation type="submission" date="2014-09" db="EMBL/GenBank/DDBJ databases">
        <authorList>
            <person name="Probst J Alexander"/>
        </authorList>
    </citation>
    <scope>NUCLEOTIDE SEQUENCE</scope>
</reference>
<keyword evidence="1" id="KW-1133">Transmembrane helix</keyword>
<dbReference type="EMBL" id="CCXY01000118">
    <property type="protein sequence ID" value="CEG12220.1"/>
    <property type="molecule type" value="Genomic_DNA"/>
</dbReference>
<name>A0A098EB24_9ZZZZ</name>